<feature type="transmembrane region" description="Helical" evidence="1">
    <location>
        <begin position="7"/>
        <end position="28"/>
    </location>
</feature>
<comment type="caution">
    <text evidence="2">The sequence shown here is derived from an EMBL/GenBank/DDBJ whole genome shotgun (WGS) entry which is preliminary data.</text>
</comment>
<evidence type="ECO:0000313" key="2">
    <source>
        <dbReference type="EMBL" id="PKL72715.1"/>
    </source>
</evidence>
<dbReference type="Proteomes" id="UP000233414">
    <property type="component" value="Unassembled WGS sequence"/>
</dbReference>
<keyword evidence="1" id="KW-1133">Transmembrane helix</keyword>
<protein>
    <submittedName>
        <fullName evidence="2">Uncharacterized protein</fullName>
    </submittedName>
</protein>
<keyword evidence="1" id="KW-0812">Transmembrane</keyword>
<dbReference type="EMBL" id="PGYQ01000001">
    <property type="protein sequence ID" value="PKL72715.1"/>
    <property type="molecule type" value="Genomic_DNA"/>
</dbReference>
<accession>A0A2N1UP88</accession>
<evidence type="ECO:0000256" key="1">
    <source>
        <dbReference type="SAM" id="Phobius"/>
    </source>
</evidence>
<name>A0A2N1UP88_9BACT</name>
<gene>
    <name evidence="2" type="ORF">CVV26_00410</name>
</gene>
<evidence type="ECO:0000313" key="3">
    <source>
        <dbReference type="Proteomes" id="UP000233414"/>
    </source>
</evidence>
<organism evidence="2 3">
    <name type="scientific">Candidatus Kuenenbacteria bacterium HGW-Kuenenbacteria-1</name>
    <dbReference type="NCBI Taxonomy" id="2013812"/>
    <lineage>
        <taxon>Bacteria</taxon>
        <taxon>Candidatus Kueneniibacteriota</taxon>
    </lineage>
</organism>
<dbReference type="AlphaFoldDB" id="A0A2N1UP88"/>
<keyword evidence="1" id="KW-0472">Membrane</keyword>
<proteinExistence type="predicted"/>
<sequence>MTKKINLILIIAIIVLVIINIGTVYFLYLKQNNKIDNKKQEVNIIPENNISNENEILADKKLSTSTSEKNIVVAWNEWPITTIFGQLFPYAQIEEVVKNFNSKKENIGSQIDKDVFEDSVKIYKVGVIAQGDYLGGELFILKCISGQEGMYKEQMFRVIKTKDDRLVLLSKYSQEPLDILKELCIIDDKTVISDLEKLPVNISILNSKIKLIKNLKEPFLLINDYQEPKKLFEYSKNEFVYKDKESNCFFIKAPDGTAKEYYLDLDFIGLAGNSEGSNNKSMFAYGGIIPNMLDFIWLDDSKNSNEYTFQKTGMCGSFGCYNYADYITDISQLEKVGQTANNNAIYELKDKNFTIKNAENSILKEIYNNYYPGYDEVKKQEKTKISFEEFVKEHPLIYWQDPFGEFIEFKNAKYLPAVECS</sequence>
<reference evidence="2 3" key="1">
    <citation type="journal article" date="2017" name="ISME J.">
        <title>Potential for microbial H2 and metal transformations associated with novel bacteria and archaea in deep terrestrial subsurface sediments.</title>
        <authorList>
            <person name="Hernsdorf A.W."/>
            <person name="Amano Y."/>
            <person name="Miyakawa K."/>
            <person name="Ise K."/>
            <person name="Suzuki Y."/>
            <person name="Anantharaman K."/>
            <person name="Probst A."/>
            <person name="Burstein D."/>
            <person name="Thomas B.C."/>
            <person name="Banfield J.F."/>
        </authorList>
    </citation>
    <scope>NUCLEOTIDE SEQUENCE [LARGE SCALE GENOMIC DNA]</scope>
    <source>
        <strain evidence="2">HGW-Kuenenbacteria-1</strain>
    </source>
</reference>